<dbReference type="PANTHER" id="PTHR36322">
    <property type="entry name" value="TRANSMEMBRANE PROTEIN"/>
    <property type="match status" value="1"/>
</dbReference>
<accession>A0AAV5D8I5</accession>
<name>A0AAV5D8I5_ELECO</name>
<evidence type="ECO:0000313" key="3">
    <source>
        <dbReference type="Proteomes" id="UP001054889"/>
    </source>
</evidence>
<sequence length="111" mass="12375">MGAAAARQRPSCVALFLLPVFLPLALLCFPLLCVAVAVVRFRRRRRRMVRMSRCLGEGERAAEEEEGAGHRAALLHKYLEDQVRLVGVEPGAMDLWRPSSSCSQQGQAQQR</sequence>
<protein>
    <submittedName>
        <fullName evidence="2">Uncharacterized protein</fullName>
    </submittedName>
</protein>
<dbReference type="AlphaFoldDB" id="A0AAV5D8I5"/>
<reference evidence="2" key="2">
    <citation type="submission" date="2021-12" db="EMBL/GenBank/DDBJ databases">
        <title>Resequencing data analysis of finger millet.</title>
        <authorList>
            <person name="Hatakeyama M."/>
            <person name="Aluri S."/>
            <person name="Balachadran M.T."/>
            <person name="Sivarajan S.R."/>
            <person name="Poveda L."/>
            <person name="Shimizu-Inatsugi R."/>
            <person name="Schlapbach R."/>
            <person name="Sreeman S.M."/>
            <person name="Shimizu K.K."/>
        </authorList>
    </citation>
    <scope>NUCLEOTIDE SEQUENCE</scope>
</reference>
<gene>
    <name evidence="2" type="primary">ga25109</name>
    <name evidence="2" type="ORF">PR202_ga25109</name>
</gene>
<dbReference type="PANTHER" id="PTHR36322:SF3">
    <property type="entry name" value="TRANSMEMBRANE PROTEIN"/>
    <property type="match status" value="1"/>
</dbReference>
<keyword evidence="1" id="KW-0812">Transmembrane</keyword>
<comment type="caution">
    <text evidence="2">The sequence shown here is derived from an EMBL/GenBank/DDBJ whole genome shotgun (WGS) entry which is preliminary data.</text>
</comment>
<keyword evidence="3" id="KW-1185">Reference proteome</keyword>
<organism evidence="2 3">
    <name type="scientific">Eleusine coracana subsp. coracana</name>
    <dbReference type="NCBI Taxonomy" id="191504"/>
    <lineage>
        <taxon>Eukaryota</taxon>
        <taxon>Viridiplantae</taxon>
        <taxon>Streptophyta</taxon>
        <taxon>Embryophyta</taxon>
        <taxon>Tracheophyta</taxon>
        <taxon>Spermatophyta</taxon>
        <taxon>Magnoliopsida</taxon>
        <taxon>Liliopsida</taxon>
        <taxon>Poales</taxon>
        <taxon>Poaceae</taxon>
        <taxon>PACMAD clade</taxon>
        <taxon>Chloridoideae</taxon>
        <taxon>Cynodonteae</taxon>
        <taxon>Eleusininae</taxon>
        <taxon>Eleusine</taxon>
    </lineage>
</organism>
<proteinExistence type="predicted"/>
<dbReference type="EMBL" id="BQKI01000013">
    <property type="protein sequence ID" value="GJN07289.1"/>
    <property type="molecule type" value="Genomic_DNA"/>
</dbReference>
<feature type="transmembrane region" description="Helical" evidence="1">
    <location>
        <begin position="20"/>
        <end position="41"/>
    </location>
</feature>
<keyword evidence="1" id="KW-0472">Membrane</keyword>
<keyword evidence="1" id="KW-1133">Transmembrane helix</keyword>
<reference evidence="2" key="1">
    <citation type="journal article" date="2018" name="DNA Res.">
        <title>Multiple hybrid de novo genome assembly of finger millet, an orphan allotetraploid crop.</title>
        <authorList>
            <person name="Hatakeyama M."/>
            <person name="Aluri S."/>
            <person name="Balachadran M.T."/>
            <person name="Sivarajan S.R."/>
            <person name="Patrignani A."/>
            <person name="Gruter S."/>
            <person name="Poveda L."/>
            <person name="Shimizu-Inatsugi R."/>
            <person name="Baeten J."/>
            <person name="Francoijs K.J."/>
            <person name="Nataraja K.N."/>
            <person name="Reddy Y.A.N."/>
            <person name="Phadnis S."/>
            <person name="Ravikumar R.L."/>
            <person name="Schlapbach R."/>
            <person name="Sreeman S.M."/>
            <person name="Shimizu K.K."/>
        </authorList>
    </citation>
    <scope>NUCLEOTIDE SEQUENCE</scope>
</reference>
<dbReference type="Proteomes" id="UP001054889">
    <property type="component" value="Unassembled WGS sequence"/>
</dbReference>
<evidence type="ECO:0000256" key="1">
    <source>
        <dbReference type="SAM" id="Phobius"/>
    </source>
</evidence>
<evidence type="ECO:0000313" key="2">
    <source>
        <dbReference type="EMBL" id="GJN07289.1"/>
    </source>
</evidence>